<organism evidence="1 2">
    <name type="scientific">Caballeronia sordidicola</name>
    <name type="common">Burkholderia sordidicola</name>
    <dbReference type="NCBI Taxonomy" id="196367"/>
    <lineage>
        <taxon>Bacteria</taxon>
        <taxon>Pseudomonadati</taxon>
        <taxon>Pseudomonadota</taxon>
        <taxon>Betaproteobacteria</taxon>
        <taxon>Burkholderiales</taxon>
        <taxon>Burkholderiaceae</taxon>
        <taxon>Caballeronia</taxon>
    </lineage>
</organism>
<dbReference type="Proteomes" id="UP000195221">
    <property type="component" value="Unassembled WGS sequence"/>
</dbReference>
<sequence length="70" mass="7526">MLDYASRPWEDDAFFCETVAGSYWDFFSGKALRTLPADECSPAYVLAGKAASLLARISSADAGGKNSARE</sequence>
<comment type="caution">
    <text evidence="1">The sequence shown here is derived from an EMBL/GenBank/DDBJ whole genome shotgun (WGS) entry which is preliminary data.</text>
</comment>
<reference evidence="1 2" key="1">
    <citation type="submission" date="2017-03" db="EMBL/GenBank/DDBJ databases">
        <title>Genome analysis of strain PAMC 26577.</title>
        <authorList>
            <person name="Oh H.-M."/>
            <person name="Yang J.-A."/>
        </authorList>
    </citation>
    <scope>NUCLEOTIDE SEQUENCE [LARGE SCALE GENOMIC DNA]</scope>
    <source>
        <strain evidence="1 2">PAMC 26577</strain>
    </source>
</reference>
<evidence type="ECO:0000313" key="1">
    <source>
        <dbReference type="EMBL" id="OTP70405.1"/>
    </source>
</evidence>
<proteinExistence type="predicted"/>
<evidence type="ECO:0000313" key="2">
    <source>
        <dbReference type="Proteomes" id="UP000195221"/>
    </source>
</evidence>
<dbReference type="AlphaFoldDB" id="A0A242MGI6"/>
<dbReference type="EMBL" id="NBTZ01000107">
    <property type="protein sequence ID" value="OTP70405.1"/>
    <property type="molecule type" value="Genomic_DNA"/>
</dbReference>
<accession>A0A242MGI6</accession>
<protein>
    <submittedName>
        <fullName evidence="1">Uncharacterized protein</fullName>
    </submittedName>
</protein>
<name>A0A242MGI6_CABSO</name>
<gene>
    <name evidence="1" type="ORF">PAMC26577_27180</name>
</gene>